<dbReference type="PANTHER" id="PTHR11717:SF31">
    <property type="entry name" value="LOW MOLECULAR WEIGHT PROTEIN-TYROSINE-PHOSPHATASE ETP-RELATED"/>
    <property type="match status" value="1"/>
</dbReference>
<dbReference type="Gene3D" id="3.40.50.2300">
    <property type="match status" value="1"/>
</dbReference>
<reference evidence="3" key="1">
    <citation type="journal article" date="2019" name="Int. J. Syst. Evol. Microbiol.">
        <title>The Global Catalogue of Microorganisms (GCM) 10K type strain sequencing project: providing services to taxonomists for standard genome sequencing and annotation.</title>
        <authorList>
            <consortium name="The Broad Institute Genomics Platform"/>
            <consortium name="The Broad Institute Genome Sequencing Center for Infectious Disease"/>
            <person name="Wu L."/>
            <person name="Ma J."/>
        </authorList>
    </citation>
    <scope>NUCLEOTIDE SEQUENCE [LARGE SCALE GENOMIC DNA]</scope>
    <source>
        <strain evidence="3">CECT 7649</strain>
    </source>
</reference>
<dbReference type="Proteomes" id="UP001596496">
    <property type="component" value="Unassembled WGS sequence"/>
</dbReference>
<name>A0ABW2P2V5_9ACTN</name>
<gene>
    <name evidence="2" type="ORF">ACFQSB_04775</name>
</gene>
<dbReference type="InterPro" id="IPR036196">
    <property type="entry name" value="Ptyr_pPase_sf"/>
</dbReference>
<proteinExistence type="predicted"/>
<evidence type="ECO:0000259" key="1">
    <source>
        <dbReference type="SMART" id="SM00226"/>
    </source>
</evidence>
<dbReference type="EMBL" id="JBHTCG010000002">
    <property type="protein sequence ID" value="MFC7381511.1"/>
    <property type="molecule type" value="Genomic_DNA"/>
</dbReference>
<evidence type="ECO:0000313" key="3">
    <source>
        <dbReference type="Proteomes" id="UP001596496"/>
    </source>
</evidence>
<dbReference type="RefSeq" id="WP_380824431.1">
    <property type="nucleotide sequence ID" value="NZ_JBHTCG010000002.1"/>
</dbReference>
<dbReference type="SUPFAM" id="SSF52788">
    <property type="entry name" value="Phosphotyrosine protein phosphatases I"/>
    <property type="match status" value="1"/>
</dbReference>
<dbReference type="SMART" id="SM00226">
    <property type="entry name" value="LMWPc"/>
    <property type="match status" value="1"/>
</dbReference>
<protein>
    <recommendedName>
        <fullName evidence="1">Phosphotyrosine protein phosphatase I domain-containing protein</fullName>
    </recommendedName>
</protein>
<feature type="domain" description="Phosphotyrosine protein phosphatase I" evidence="1">
    <location>
        <begin position="43"/>
        <end position="178"/>
    </location>
</feature>
<dbReference type="InterPro" id="IPR023485">
    <property type="entry name" value="Ptyr_pPase"/>
</dbReference>
<dbReference type="PANTHER" id="PTHR11717">
    <property type="entry name" value="LOW MOLECULAR WEIGHT PROTEIN TYROSINE PHOSPHATASE"/>
    <property type="match status" value="1"/>
</dbReference>
<evidence type="ECO:0000313" key="2">
    <source>
        <dbReference type="EMBL" id="MFC7381511.1"/>
    </source>
</evidence>
<dbReference type="InterPro" id="IPR050438">
    <property type="entry name" value="LMW_PTPase"/>
</dbReference>
<organism evidence="2 3">
    <name type="scientific">Sphaerisporangium rhizosphaerae</name>
    <dbReference type="NCBI Taxonomy" id="2269375"/>
    <lineage>
        <taxon>Bacteria</taxon>
        <taxon>Bacillati</taxon>
        <taxon>Actinomycetota</taxon>
        <taxon>Actinomycetes</taxon>
        <taxon>Streptosporangiales</taxon>
        <taxon>Streptosporangiaceae</taxon>
        <taxon>Sphaerisporangium</taxon>
    </lineage>
</organism>
<sequence length="224" mass="23024">MGHPAVASGDGTTRLVPPGHEGCGRRCWRDPAAPPGPAAAPRFRILFVCTGNICRSPLAERLTRSALGPCPALEVAGAGTHALAGEPMTGHAARVLAELGGDHAGFRARQLTAEMVEAADLVLAAAREHRAAAVAMCPAAAGRAFTIAEFGVLTGAVPAGAVDRLGDLGPRARALVAEARTRRGLVRVDQPDIGDPYGRSLRAYRAAGRLIAGALAVPFRLLTP</sequence>
<keyword evidence="3" id="KW-1185">Reference proteome</keyword>
<comment type="caution">
    <text evidence="2">The sequence shown here is derived from an EMBL/GenBank/DDBJ whole genome shotgun (WGS) entry which is preliminary data.</text>
</comment>
<accession>A0ABW2P2V5</accession>
<dbReference type="Pfam" id="PF01451">
    <property type="entry name" value="LMWPc"/>
    <property type="match status" value="1"/>
</dbReference>